<dbReference type="KEGG" id="mpp:MICPUCDRAFT_53312"/>
<evidence type="ECO:0000313" key="3">
    <source>
        <dbReference type="Proteomes" id="UP000001876"/>
    </source>
</evidence>
<protein>
    <submittedName>
        <fullName evidence="2">Predicted protein</fullName>
    </submittedName>
</protein>
<feature type="region of interest" description="Disordered" evidence="1">
    <location>
        <begin position="1"/>
        <end position="122"/>
    </location>
</feature>
<keyword evidence="3" id="KW-1185">Reference proteome</keyword>
<feature type="compositionally biased region" description="Basic and acidic residues" evidence="1">
    <location>
        <begin position="61"/>
        <end position="72"/>
    </location>
</feature>
<evidence type="ECO:0000256" key="1">
    <source>
        <dbReference type="SAM" id="MobiDB-lite"/>
    </source>
</evidence>
<name>C1N5F0_MICPC</name>
<dbReference type="AlphaFoldDB" id="C1N5F0"/>
<gene>
    <name evidence="2" type="ORF">MICPUCDRAFT_53312</name>
</gene>
<dbReference type="OMA" id="VMDASHI"/>
<reference evidence="2 3" key="1">
    <citation type="journal article" date="2009" name="Science">
        <title>Green evolution and dynamic adaptations revealed by genomes of the marine picoeukaryotes Micromonas.</title>
        <authorList>
            <person name="Worden A.Z."/>
            <person name="Lee J.H."/>
            <person name="Mock T."/>
            <person name="Rouze P."/>
            <person name="Simmons M.P."/>
            <person name="Aerts A.L."/>
            <person name="Allen A.E."/>
            <person name="Cuvelier M.L."/>
            <person name="Derelle E."/>
            <person name="Everett M.V."/>
            <person name="Foulon E."/>
            <person name="Grimwood J."/>
            <person name="Gundlach H."/>
            <person name="Henrissat B."/>
            <person name="Napoli C."/>
            <person name="McDonald S.M."/>
            <person name="Parker M.S."/>
            <person name="Rombauts S."/>
            <person name="Salamov A."/>
            <person name="Von Dassow P."/>
            <person name="Badger J.H."/>
            <person name="Coutinho P.M."/>
            <person name="Demir E."/>
            <person name="Dubchak I."/>
            <person name="Gentemann C."/>
            <person name="Eikrem W."/>
            <person name="Gready J.E."/>
            <person name="John U."/>
            <person name="Lanier W."/>
            <person name="Lindquist E.A."/>
            <person name="Lucas S."/>
            <person name="Mayer K.F."/>
            <person name="Moreau H."/>
            <person name="Not F."/>
            <person name="Otillar R."/>
            <person name="Panaud O."/>
            <person name="Pangilinan J."/>
            <person name="Paulsen I."/>
            <person name="Piegu B."/>
            <person name="Poliakov A."/>
            <person name="Robbens S."/>
            <person name="Schmutz J."/>
            <person name="Toulza E."/>
            <person name="Wyss T."/>
            <person name="Zelensky A."/>
            <person name="Zhou K."/>
            <person name="Armbrust E.V."/>
            <person name="Bhattacharya D."/>
            <person name="Goodenough U.W."/>
            <person name="Van de Peer Y."/>
            <person name="Grigoriev I.V."/>
        </authorList>
    </citation>
    <scope>NUCLEOTIDE SEQUENCE [LARGE SCALE GENOMIC DNA]</scope>
    <source>
        <strain evidence="2 3">CCMP1545</strain>
    </source>
</reference>
<organism evidence="3">
    <name type="scientific">Micromonas pusilla (strain CCMP1545)</name>
    <name type="common">Picoplanktonic green alga</name>
    <dbReference type="NCBI Taxonomy" id="564608"/>
    <lineage>
        <taxon>Eukaryota</taxon>
        <taxon>Viridiplantae</taxon>
        <taxon>Chlorophyta</taxon>
        <taxon>Mamiellophyceae</taxon>
        <taxon>Mamiellales</taxon>
        <taxon>Mamiellaceae</taxon>
        <taxon>Micromonas</taxon>
    </lineage>
</organism>
<dbReference type="OrthoDB" id="496066at2759"/>
<proteinExistence type="predicted"/>
<evidence type="ECO:0000313" key="2">
    <source>
        <dbReference type="EMBL" id="EEH52679.1"/>
    </source>
</evidence>
<feature type="compositionally biased region" description="Low complexity" evidence="1">
    <location>
        <begin position="28"/>
        <end position="44"/>
    </location>
</feature>
<dbReference type="eggNOG" id="ENOG502S34D">
    <property type="taxonomic scope" value="Eukaryota"/>
</dbReference>
<accession>C1N5F0</accession>
<feature type="compositionally biased region" description="Low complexity" evidence="1">
    <location>
        <begin position="94"/>
        <end position="110"/>
    </location>
</feature>
<dbReference type="EMBL" id="GG663748">
    <property type="protein sequence ID" value="EEH52679.1"/>
    <property type="molecule type" value="Genomic_DNA"/>
</dbReference>
<sequence>MGAPTRGGSTPAERRAAKQRARRERKSNASPATAAARGGAPSSSSKKKKVPSDDDDDERDDEKKRARVDPPRDAVATASDDDASDDDDARAGSRRSPAGPAAAVVPRTGAFGSYGRSDGGMSVEDDEWATSARTWRALAPHLSAYIAKKVWAPFYYDGTAGIRMREAGFRRVVHTKDDFFKRVNDRAFVKSLAAVIDNPPYTGKGVKERVIAALVRADVPFCLLLPIGVLHAQELLDADKVQTLIPRRCRVNKAGGREIPFKYLVWLCYKMELERDLVLMPDE</sequence>
<dbReference type="GeneID" id="9688983"/>
<dbReference type="Proteomes" id="UP000001876">
    <property type="component" value="Unassembled WGS sequence"/>
</dbReference>
<feature type="compositionally biased region" description="Acidic residues" evidence="1">
    <location>
        <begin position="79"/>
        <end position="88"/>
    </location>
</feature>
<dbReference type="RefSeq" id="XP_003063543.1">
    <property type="nucleotide sequence ID" value="XM_003063497.1"/>
</dbReference>